<dbReference type="InterPro" id="IPR052171">
    <property type="entry name" value="NHEJ_LigD"/>
</dbReference>
<dbReference type="Proteomes" id="UP001549184">
    <property type="component" value="Unassembled WGS sequence"/>
</dbReference>
<keyword evidence="2" id="KW-0436">Ligase</keyword>
<feature type="domain" description="DNA ligase D polymerase" evidence="1">
    <location>
        <begin position="25"/>
        <end position="278"/>
    </location>
</feature>
<reference evidence="2 3" key="1">
    <citation type="submission" date="2024-06" db="EMBL/GenBank/DDBJ databases">
        <title>Sorghum-associated microbial communities from plants grown in Nebraska, USA.</title>
        <authorList>
            <person name="Schachtman D."/>
        </authorList>
    </citation>
    <scope>NUCLEOTIDE SEQUENCE [LARGE SCALE GENOMIC DNA]</scope>
    <source>
        <strain evidence="2 3">1073</strain>
    </source>
</reference>
<dbReference type="EC" id="6.5.1.1" evidence="2"/>
<organism evidence="2 3">
    <name type="scientific">Dyella japonica</name>
    <dbReference type="NCBI Taxonomy" id="231455"/>
    <lineage>
        <taxon>Bacteria</taxon>
        <taxon>Pseudomonadati</taxon>
        <taxon>Pseudomonadota</taxon>
        <taxon>Gammaproteobacteria</taxon>
        <taxon>Lysobacterales</taxon>
        <taxon>Rhodanobacteraceae</taxon>
        <taxon>Dyella</taxon>
    </lineage>
</organism>
<name>A0ABV2JZX2_9GAMM</name>
<evidence type="ECO:0000313" key="3">
    <source>
        <dbReference type="Proteomes" id="UP001549184"/>
    </source>
</evidence>
<protein>
    <submittedName>
        <fullName evidence="2">Bifunctional non-homologous end joining protein LigD</fullName>
        <ecNumber evidence="2">6.5.1.1</ecNumber>
    </submittedName>
</protein>
<proteinExistence type="predicted"/>
<dbReference type="InterPro" id="IPR014145">
    <property type="entry name" value="LigD_pol_dom"/>
</dbReference>
<evidence type="ECO:0000259" key="1">
    <source>
        <dbReference type="Pfam" id="PF21686"/>
    </source>
</evidence>
<dbReference type="PANTHER" id="PTHR42705:SF2">
    <property type="entry name" value="BIFUNCTIONAL NON-HOMOLOGOUS END JOINING PROTEIN LIGD"/>
    <property type="match status" value="1"/>
</dbReference>
<sequence length="302" mass="33759">MATNEFHGVVVTHPERVVFPDDDITKQDVAHYYDAVMPWFLPGVEGRPTSVFRFPEGLAQPGFFQKHPMRGLRHVGHVRLREESGDLDDYLCPGDASAIIELVQYGTIEFHPWASKADALEEPDYLVFDLDPGTGVAWHDVIDAARWLRDRLAKVDLKSFVRTTGGKGLHVLVPLHSACRWEDASGFSSAFAHQLASDRSDGFTATSVMSERKGRIFIDYLRNTRGATSVASLSLRARAGAPVAMPLRWQDLGRCASGNAFDLRNARQRIARLRADPWEGFATMRQSLDKATRTYGTSKDRD</sequence>
<evidence type="ECO:0000313" key="2">
    <source>
        <dbReference type="EMBL" id="MET3654375.1"/>
    </source>
</evidence>
<dbReference type="RefSeq" id="WP_354015730.1">
    <property type="nucleotide sequence ID" value="NZ_JBEPMU010000006.1"/>
</dbReference>
<comment type="caution">
    <text evidence="2">The sequence shown here is derived from an EMBL/GenBank/DDBJ whole genome shotgun (WGS) entry which is preliminary data.</text>
</comment>
<dbReference type="Pfam" id="PF21686">
    <property type="entry name" value="LigD_Prim-Pol"/>
    <property type="match status" value="1"/>
</dbReference>
<accession>A0ABV2JZX2</accession>
<keyword evidence="3" id="KW-1185">Reference proteome</keyword>
<dbReference type="Gene3D" id="3.90.920.10">
    <property type="entry name" value="DNA primase, PRIM domain"/>
    <property type="match status" value="1"/>
</dbReference>
<dbReference type="PANTHER" id="PTHR42705">
    <property type="entry name" value="BIFUNCTIONAL NON-HOMOLOGOUS END JOINING PROTEIN LIGD"/>
    <property type="match status" value="1"/>
</dbReference>
<dbReference type="GO" id="GO:0003910">
    <property type="term" value="F:DNA ligase (ATP) activity"/>
    <property type="evidence" value="ECO:0007669"/>
    <property type="project" value="UniProtKB-EC"/>
</dbReference>
<gene>
    <name evidence="2" type="ORF">ABIC75_004113</name>
</gene>
<dbReference type="NCBIfam" id="TIGR02778">
    <property type="entry name" value="ligD_pol"/>
    <property type="match status" value="1"/>
</dbReference>
<dbReference type="EMBL" id="JBEPMU010000006">
    <property type="protein sequence ID" value="MET3654375.1"/>
    <property type="molecule type" value="Genomic_DNA"/>
</dbReference>